<evidence type="ECO:0000313" key="7">
    <source>
        <dbReference type="Proteomes" id="UP001501757"/>
    </source>
</evidence>
<dbReference type="Proteomes" id="UP001501757">
    <property type="component" value="Unassembled WGS sequence"/>
</dbReference>
<feature type="domain" description="cGAS/DncV-like nucleotidyltransferase C-terminal helical" evidence="5">
    <location>
        <begin position="229"/>
        <end position="329"/>
    </location>
</feature>
<reference evidence="6 7" key="1">
    <citation type="journal article" date="2019" name="Int. J. Syst. Evol. Microbiol.">
        <title>The Global Catalogue of Microorganisms (GCM) 10K type strain sequencing project: providing services to taxonomists for standard genome sequencing and annotation.</title>
        <authorList>
            <consortium name="The Broad Institute Genomics Platform"/>
            <consortium name="The Broad Institute Genome Sequencing Center for Infectious Disease"/>
            <person name="Wu L."/>
            <person name="Ma J."/>
        </authorList>
    </citation>
    <scope>NUCLEOTIDE SEQUENCE [LARGE SCALE GENOMIC DNA]</scope>
    <source>
        <strain evidence="6 7">JCM 13378</strain>
    </source>
</reference>
<dbReference type="RefSeq" id="WP_343843344.1">
    <property type="nucleotide sequence ID" value="NZ_BAAAEI010000006.1"/>
</dbReference>
<evidence type="ECO:0000256" key="4">
    <source>
        <dbReference type="ARBA" id="ARBA00023118"/>
    </source>
</evidence>
<dbReference type="Pfam" id="PF26305">
    <property type="entry name" value="CD_NTase_C"/>
    <property type="match status" value="1"/>
</dbReference>
<accession>A0ABN0WYM0</accession>
<evidence type="ECO:0000313" key="6">
    <source>
        <dbReference type="EMBL" id="GAA0350604.1"/>
    </source>
</evidence>
<keyword evidence="1" id="KW-0808">Transferase</keyword>
<gene>
    <name evidence="6" type="ORF">GCM10009092_13750</name>
</gene>
<sequence length="367" mass="41742">MIDFDARLKKLKDRRQGTRELVLLEKGFHSWDTGDYRIRESYEKLSESPGVRYAIGAMSAVDPQSTQVSINEGNRVSDTLISMLKTEGIGTTKRIQGSVALDIHIEGHSDVDMLIICEDTVLVQTPKLDGTACYASDNRPMVEIVAEIRNKSEQKLTTRYYEAEVDCTSSKSISLVGGSLKRKVDIVPSCWYHTHDYQRSRQERDVGINIYHKKEHRLLGNFPFKHIARVNDKDAQYSGNLKKVIRLLKNLVADMPDYKKGKAKALTSYDLAGIAYHMDQRLNMPSYMSLALVEQTRDFLSLLNASEAYRNTLAVPDDTRKIFDEKAKTEALEIITKEVEDLAFSIFRELRPYSQVYDGSVIKSKVI</sequence>
<keyword evidence="3" id="KW-0547">Nucleotide-binding</keyword>
<evidence type="ECO:0000256" key="2">
    <source>
        <dbReference type="ARBA" id="ARBA00022695"/>
    </source>
</evidence>
<protein>
    <recommendedName>
        <fullName evidence="5">cGAS/DncV-like nucleotidyltransferase C-terminal helical domain-containing protein</fullName>
    </recommendedName>
</protein>
<proteinExistence type="predicted"/>
<keyword evidence="7" id="KW-1185">Reference proteome</keyword>
<evidence type="ECO:0000256" key="1">
    <source>
        <dbReference type="ARBA" id="ARBA00022679"/>
    </source>
</evidence>
<dbReference type="InterPro" id="IPR058909">
    <property type="entry name" value="CD_NTase_C"/>
</dbReference>
<dbReference type="EMBL" id="BAAAEI010000006">
    <property type="protein sequence ID" value="GAA0350604.1"/>
    <property type="molecule type" value="Genomic_DNA"/>
</dbReference>
<organism evidence="6 7">
    <name type="scientific">Bowmanella denitrificans</name>
    <dbReference type="NCBI Taxonomy" id="366582"/>
    <lineage>
        <taxon>Bacteria</taxon>
        <taxon>Pseudomonadati</taxon>
        <taxon>Pseudomonadota</taxon>
        <taxon>Gammaproteobacteria</taxon>
        <taxon>Alteromonadales</taxon>
        <taxon>Alteromonadaceae</taxon>
        <taxon>Bowmanella</taxon>
    </lineage>
</organism>
<evidence type="ECO:0000256" key="3">
    <source>
        <dbReference type="ARBA" id="ARBA00022741"/>
    </source>
</evidence>
<keyword evidence="2" id="KW-0548">Nucleotidyltransferase</keyword>
<keyword evidence="4" id="KW-0051">Antiviral defense</keyword>
<evidence type="ECO:0000259" key="5">
    <source>
        <dbReference type="Pfam" id="PF26305"/>
    </source>
</evidence>
<comment type="caution">
    <text evidence="6">The sequence shown here is derived from an EMBL/GenBank/DDBJ whole genome shotgun (WGS) entry which is preliminary data.</text>
</comment>
<name>A0ABN0WYM0_9ALTE</name>